<organism evidence="1">
    <name type="scientific">viral metagenome</name>
    <dbReference type="NCBI Taxonomy" id="1070528"/>
    <lineage>
        <taxon>unclassified sequences</taxon>
        <taxon>metagenomes</taxon>
        <taxon>organismal metagenomes</taxon>
    </lineage>
</organism>
<sequence length="175" mass="18540">MSSQGTGGTGSSTNPLSKMEYNTNVADVKAFEDMYNANESLFTMSNRPDTDKDTSRDCTTSSPVDFLYLSTIRGGRKMNGGCGCGMKGGSSGFSSFSGINGGCGCGMKGGMSDGSESEYSGGCFTCKKGAKKITHIYSSIHIIIPKLYSKYSNKKTKNVAKPAKPTKAVIKKTKY</sequence>
<accession>A0A6C0LA19</accession>
<reference evidence="1" key="1">
    <citation type="journal article" date="2020" name="Nature">
        <title>Giant virus diversity and host interactions through global metagenomics.</title>
        <authorList>
            <person name="Schulz F."/>
            <person name="Roux S."/>
            <person name="Paez-Espino D."/>
            <person name="Jungbluth S."/>
            <person name="Walsh D.A."/>
            <person name="Denef V.J."/>
            <person name="McMahon K.D."/>
            <person name="Konstantinidis K.T."/>
            <person name="Eloe-Fadrosh E.A."/>
            <person name="Kyrpides N.C."/>
            <person name="Woyke T."/>
        </authorList>
    </citation>
    <scope>NUCLEOTIDE SEQUENCE</scope>
    <source>
        <strain evidence="1">GVMAG-M-3300027763-16</strain>
    </source>
</reference>
<protein>
    <submittedName>
        <fullName evidence="1">Uncharacterized protein</fullName>
    </submittedName>
</protein>
<dbReference type="EMBL" id="MN740456">
    <property type="protein sequence ID" value="QHU27423.1"/>
    <property type="molecule type" value="Genomic_DNA"/>
</dbReference>
<name>A0A6C0LA19_9ZZZZ</name>
<dbReference type="AlphaFoldDB" id="A0A6C0LA19"/>
<proteinExistence type="predicted"/>
<evidence type="ECO:0000313" key="1">
    <source>
        <dbReference type="EMBL" id="QHU27423.1"/>
    </source>
</evidence>